<organism evidence="2 3">
    <name type="scientific">Symbiodinium natans</name>
    <dbReference type="NCBI Taxonomy" id="878477"/>
    <lineage>
        <taxon>Eukaryota</taxon>
        <taxon>Sar</taxon>
        <taxon>Alveolata</taxon>
        <taxon>Dinophyceae</taxon>
        <taxon>Suessiales</taxon>
        <taxon>Symbiodiniaceae</taxon>
        <taxon>Symbiodinium</taxon>
    </lineage>
</organism>
<dbReference type="OrthoDB" id="3971593at2759"/>
<protein>
    <recommendedName>
        <fullName evidence="1">Casein kinase II subunit beta</fullName>
        <shortName evidence="1">CK II beta</shortName>
    </recommendedName>
</protein>
<dbReference type="PANTHER" id="PTHR11740:SF0">
    <property type="entry name" value="CASEIN KINASE II SUBUNIT BETA"/>
    <property type="match status" value="1"/>
</dbReference>
<dbReference type="AlphaFoldDB" id="A0A812G1A2"/>
<dbReference type="GO" id="GO:0005956">
    <property type="term" value="C:protein kinase CK2 complex"/>
    <property type="evidence" value="ECO:0007669"/>
    <property type="project" value="UniProtKB-UniRule"/>
</dbReference>
<dbReference type="InterPro" id="IPR000704">
    <property type="entry name" value="Casein_kinase_II_reg-sub"/>
</dbReference>
<evidence type="ECO:0000313" key="2">
    <source>
        <dbReference type="EMBL" id="CAE6916350.1"/>
    </source>
</evidence>
<comment type="caution">
    <text evidence="2">The sequence shown here is derived from an EMBL/GenBank/DDBJ whole genome shotgun (WGS) entry which is preliminary data.</text>
</comment>
<evidence type="ECO:0000256" key="1">
    <source>
        <dbReference type="RuleBase" id="RU361268"/>
    </source>
</evidence>
<comment type="similarity">
    <text evidence="1">Belongs to the casein kinase 2 subunit beta family.</text>
</comment>
<evidence type="ECO:0000313" key="3">
    <source>
        <dbReference type="Proteomes" id="UP000604046"/>
    </source>
</evidence>
<dbReference type="Proteomes" id="UP000604046">
    <property type="component" value="Unassembled WGS sequence"/>
</dbReference>
<dbReference type="SUPFAM" id="SSF57798">
    <property type="entry name" value="Casein kinase II beta subunit"/>
    <property type="match status" value="1"/>
</dbReference>
<name>A0A812G1A2_9DINO</name>
<dbReference type="Pfam" id="PF01214">
    <property type="entry name" value="CK_II_beta"/>
    <property type="match status" value="1"/>
</dbReference>
<dbReference type="EMBL" id="CAJNDS010000012">
    <property type="protein sequence ID" value="CAE6916350.1"/>
    <property type="molecule type" value="Genomic_DNA"/>
</dbReference>
<dbReference type="PANTHER" id="PTHR11740">
    <property type="entry name" value="CASEIN KINASE II SUBUNIT BETA"/>
    <property type="match status" value="1"/>
</dbReference>
<dbReference type="GO" id="GO:0019887">
    <property type="term" value="F:protein kinase regulator activity"/>
    <property type="evidence" value="ECO:0007669"/>
    <property type="project" value="InterPro"/>
</dbReference>
<proteinExistence type="inferred from homology"/>
<keyword evidence="3" id="KW-1185">Reference proteome</keyword>
<dbReference type="Gene3D" id="2.20.25.20">
    <property type="match status" value="1"/>
</dbReference>
<comment type="subunit">
    <text evidence="1">Tetramer of two alpha and two beta subunits.</text>
</comment>
<reference evidence="2" key="1">
    <citation type="submission" date="2021-02" db="EMBL/GenBank/DDBJ databases">
        <authorList>
            <person name="Dougan E. K."/>
            <person name="Rhodes N."/>
            <person name="Thang M."/>
            <person name="Chan C."/>
        </authorList>
    </citation>
    <scope>NUCLEOTIDE SEQUENCE</scope>
</reference>
<dbReference type="InterPro" id="IPR035991">
    <property type="entry name" value="Casein_kinase_II_beta-like"/>
</dbReference>
<sequence>MFCPKCEQVYSAKSKYREVDGAYFGMSFPQIFLQTYPSLMPLDIPRHWQ</sequence>
<gene>
    <name evidence="2" type="primary">CKB2</name>
    <name evidence="2" type="ORF">SNAT2548_LOCUS295</name>
</gene>
<dbReference type="GO" id="GO:0005737">
    <property type="term" value="C:cytoplasm"/>
    <property type="evidence" value="ECO:0007669"/>
    <property type="project" value="TreeGrafter"/>
</dbReference>
<accession>A0A812G1A2</accession>